<sequence>MSKTAPEQNPIRGLVAANLKRLRRAAGYSQEGLAVAAGFHRTYVSQIERGRINVTVDGIWRLAVLLRVDVMEFFSPLED</sequence>
<evidence type="ECO:0000259" key="4">
    <source>
        <dbReference type="PROSITE" id="PS50943"/>
    </source>
</evidence>
<dbReference type="PROSITE" id="PS50943">
    <property type="entry name" value="HTH_CROC1"/>
    <property type="match status" value="1"/>
</dbReference>
<dbReference type="SUPFAM" id="SSF47413">
    <property type="entry name" value="lambda repressor-like DNA-binding domains"/>
    <property type="match status" value="1"/>
</dbReference>
<accession>A0A248VE02</accession>
<name>A0A248VE02_9BURK</name>
<keyword evidence="6" id="KW-1185">Reference proteome</keyword>
<evidence type="ECO:0000256" key="1">
    <source>
        <dbReference type="ARBA" id="ARBA00023015"/>
    </source>
</evidence>
<evidence type="ECO:0000256" key="2">
    <source>
        <dbReference type="ARBA" id="ARBA00023125"/>
    </source>
</evidence>
<dbReference type="InterPro" id="IPR050807">
    <property type="entry name" value="TransReg_Diox_bact_type"/>
</dbReference>
<keyword evidence="1" id="KW-0805">Transcription regulation</keyword>
<dbReference type="OrthoDB" id="8527856at2"/>
<dbReference type="GO" id="GO:0003677">
    <property type="term" value="F:DNA binding"/>
    <property type="evidence" value="ECO:0007669"/>
    <property type="project" value="UniProtKB-KW"/>
</dbReference>
<proteinExistence type="predicted"/>
<evidence type="ECO:0000313" key="5">
    <source>
        <dbReference type="EMBL" id="ASV96821.1"/>
    </source>
</evidence>
<dbReference type="EMBL" id="CP022989">
    <property type="protein sequence ID" value="ASV96821.1"/>
    <property type="molecule type" value="Genomic_DNA"/>
</dbReference>
<dbReference type="PANTHER" id="PTHR46797:SF23">
    <property type="entry name" value="HTH-TYPE TRANSCRIPTIONAL REGULATOR SUTR"/>
    <property type="match status" value="1"/>
</dbReference>
<dbReference type="Gene3D" id="1.10.260.40">
    <property type="entry name" value="lambda repressor-like DNA-binding domains"/>
    <property type="match status" value="1"/>
</dbReference>
<dbReference type="Proteomes" id="UP000215158">
    <property type="component" value="Chromosome 1"/>
</dbReference>
<evidence type="ECO:0000313" key="6">
    <source>
        <dbReference type="Proteomes" id="UP000215158"/>
    </source>
</evidence>
<dbReference type="SMART" id="SM00530">
    <property type="entry name" value="HTH_XRE"/>
    <property type="match status" value="1"/>
</dbReference>
<dbReference type="RefSeq" id="WP_095417128.1">
    <property type="nucleotide sequence ID" value="NZ_CP022989.1"/>
</dbReference>
<dbReference type="PANTHER" id="PTHR46797">
    <property type="entry name" value="HTH-TYPE TRANSCRIPTIONAL REGULATOR"/>
    <property type="match status" value="1"/>
</dbReference>
<protein>
    <recommendedName>
        <fullName evidence="4">HTH cro/C1-type domain-containing protein</fullName>
    </recommendedName>
</protein>
<dbReference type="KEGG" id="parb:CJU94_00710"/>
<dbReference type="InterPro" id="IPR001387">
    <property type="entry name" value="Cro/C1-type_HTH"/>
</dbReference>
<keyword evidence="3" id="KW-0804">Transcription</keyword>
<dbReference type="Pfam" id="PF13560">
    <property type="entry name" value="HTH_31"/>
    <property type="match status" value="1"/>
</dbReference>
<organism evidence="5 6">
    <name type="scientific">Paraburkholderia aromaticivorans</name>
    <dbReference type="NCBI Taxonomy" id="2026199"/>
    <lineage>
        <taxon>Bacteria</taxon>
        <taxon>Pseudomonadati</taxon>
        <taxon>Pseudomonadota</taxon>
        <taxon>Betaproteobacteria</taxon>
        <taxon>Burkholderiales</taxon>
        <taxon>Burkholderiaceae</taxon>
        <taxon>Paraburkholderia</taxon>
    </lineage>
</organism>
<dbReference type="InterPro" id="IPR010982">
    <property type="entry name" value="Lambda_DNA-bd_dom_sf"/>
</dbReference>
<dbReference type="GO" id="GO:0003700">
    <property type="term" value="F:DNA-binding transcription factor activity"/>
    <property type="evidence" value="ECO:0007669"/>
    <property type="project" value="TreeGrafter"/>
</dbReference>
<gene>
    <name evidence="5" type="ORF">CJU94_00710</name>
</gene>
<dbReference type="AlphaFoldDB" id="A0A248VE02"/>
<evidence type="ECO:0000256" key="3">
    <source>
        <dbReference type="ARBA" id="ARBA00023163"/>
    </source>
</evidence>
<reference evidence="5 6" key="1">
    <citation type="submission" date="2017-08" db="EMBL/GenBank/DDBJ databases">
        <title>Identification and genetic characteristics of simultaneous BTEX- and naphthalene-degrading Paraburkholderia sp. BN5 isolated from petroleum-contaminated soil.</title>
        <authorList>
            <person name="Lee Y."/>
            <person name="Jeon C.O."/>
        </authorList>
    </citation>
    <scope>NUCLEOTIDE SEQUENCE [LARGE SCALE GENOMIC DNA]</scope>
    <source>
        <strain evidence="5 6">BN5</strain>
    </source>
</reference>
<keyword evidence="2" id="KW-0238">DNA-binding</keyword>
<dbReference type="CDD" id="cd00093">
    <property type="entry name" value="HTH_XRE"/>
    <property type="match status" value="1"/>
</dbReference>
<feature type="domain" description="HTH cro/C1-type" evidence="4">
    <location>
        <begin position="19"/>
        <end position="73"/>
    </location>
</feature>
<dbReference type="GO" id="GO:0005829">
    <property type="term" value="C:cytosol"/>
    <property type="evidence" value="ECO:0007669"/>
    <property type="project" value="TreeGrafter"/>
</dbReference>